<reference evidence="1 2" key="1">
    <citation type="submission" date="2020-10" db="EMBL/GenBank/DDBJ databases">
        <title>Sequencing the genomes of 1000 actinobacteria strains.</title>
        <authorList>
            <person name="Klenk H.-P."/>
        </authorList>
    </citation>
    <scope>NUCLEOTIDE SEQUENCE [LARGE SCALE GENOMIC DNA]</scope>
    <source>
        <strain evidence="1 2">DSM 46661</strain>
    </source>
</reference>
<gene>
    <name evidence="1" type="ORF">H4W30_006488</name>
</gene>
<dbReference type="EMBL" id="JADBEJ010000005">
    <property type="protein sequence ID" value="MBE1579428.1"/>
    <property type="molecule type" value="Genomic_DNA"/>
</dbReference>
<organism evidence="1 2">
    <name type="scientific">Amycolatopsis roodepoortensis</name>
    <dbReference type="NCBI Taxonomy" id="700274"/>
    <lineage>
        <taxon>Bacteria</taxon>
        <taxon>Bacillati</taxon>
        <taxon>Actinomycetota</taxon>
        <taxon>Actinomycetes</taxon>
        <taxon>Pseudonocardiales</taxon>
        <taxon>Pseudonocardiaceae</taxon>
        <taxon>Amycolatopsis</taxon>
    </lineage>
</organism>
<protein>
    <submittedName>
        <fullName evidence="1">Uncharacterized protein</fullName>
    </submittedName>
</protein>
<comment type="caution">
    <text evidence="1">The sequence shown here is derived from an EMBL/GenBank/DDBJ whole genome shotgun (WGS) entry which is preliminary data.</text>
</comment>
<evidence type="ECO:0000313" key="1">
    <source>
        <dbReference type="EMBL" id="MBE1579428.1"/>
    </source>
</evidence>
<evidence type="ECO:0000313" key="2">
    <source>
        <dbReference type="Proteomes" id="UP000656548"/>
    </source>
</evidence>
<keyword evidence="2" id="KW-1185">Reference proteome</keyword>
<accession>A0ABR9LFF5</accession>
<proteinExistence type="predicted"/>
<sequence>MCPYITPPVWAVHAGVTLCTPGGLESR</sequence>
<dbReference type="Proteomes" id="UP000656548">
    <property type="component" value="Unassembled WGS sequence"/>
</dbReference>
<name>A0ABR9LFF5_9PSEU</name>